<evidence type="ECO:0000313" key="7">
    <source>
        <dbReference type="EMBL" id="KAJ1139494.1"/>
    </source>
</evidence>
<protein>
    <submittedName>
        <fullName evidence="7">Uncharacterized protein</fullName>
    </submittedName>
</protein>
<organism evidence="7 8">
    <name type="scientific">Pleurodeles waltl</name>
    <name type="common">Iberian ribbed newt</name>
    <dbReference type="NCBI Taxonomy" id="8319"/>
    <lineage>
        <taxon>Eukaryota</taxon>
        <taxon>Metazoa</taxon>
        <taxon>Chordata</taxon>
        <taxon>Craniata</taxon>
        <taxon>Vertebrata</taxon>
        <taxon>Euteleostomi</taxon>
        <taxon>Amphibia</taxon>
        <taxon>Batrachia</taxon>
        <taxon>Caudata</taxon>
        <taxon>Salamandroidea</taxon>
        <taxon>Salamandridae</taxon>
        <taxon>Pleurodelinae</taxon>
        <taxon>Pleurodeles</taxon>
    </lineage>
</organism>
<keyword evidence="3" id="KW-0964">Secreted</keyword>
<proteinExistence type="inferred from homology"/>
<keyword evidence="6" id="KW-0812">Transmembrane</keyword>
<keyword evidence="5" id="KW-0372">Hormone</keyword>
<dbReference type="GO" id="GO:0005179">
    <property type="term" value="F:hormone activity"/>
    <property type="evidence" value="ECO:0007669"/>
    <property type="project" value="UniProtKB-KW"/>
</dbReference>
<dbReference type="SMART" id="SM00087">
    <property type="entry name" value="PTH"/>
    <property type="match status" value="1"/>
</dbReference>
<keyword evidence="6" id="KW-0472">Membrane</keyword>
<evidence type="ECO:0000256" key="5">
    <source>
        <dbReference type="ARBA" id="ARBA00022702"/>
    </source>
</evidence>
<feature type="transmembrane region" description="Helical" evidence="6">
    <location>
        <begin position="6"/>
        <end position="22"/>
    </location>
</feature>
<reference evidence="7" key="1">
    <citation type="journal article" date="2022" name="bioRxiv">
        <title>Sequencing and chromosome-scale assembly of the giantPleurodeles waltlgenome.</title>
        <authorList>
            <person name="Brown T."/>
            <person name="Elewa A."/>
            <person name="Iarovenko S."/>
            <person name="Subramanian E."/>
            <person name="Araus A.J."/>
            <person name="Petzold A."/>
            <person name="Susuki M."/>
            <person name="Suzuki K.-i.T."/>
            <person name="Hayashi T."/>
            <person name="Toyoda A."/>
            <person name="Oliveira C."/>
            <person name="Osipova E."/>
            <person name="Leigh N.D."/>
            <person name="Simon A."/>
            <person name="Yun M.H."/>
        </authorList>
    </citation>
    <scope>NUCLEOTIDE SEQUENCE</scope>
    <source>
        <strain evidence="7">20211129_DDA</strain>
        <tissue evidence="7">Liver</tissue>
    </source>
</reference>
<keyword evidence="4" id="KW-0165">Cleavage on pair of basic residues</keyword>
<dbReference type="GO" id="GO:0005576">
    <property type="term" value="C:extracellular region"/>
    <property type="evidence" value="ECO:0007669"/>
    <property type="project" value="UniProtKB-SubCell"/>
</dbReference>
<name>A0AAV7QID8_PLEWA</name>
<comment type="subcellular location">
    <subcellularLocation>
        <location evidence="1">Secreted</location>
    </subcellularLocation>
</comment>
<evidence type="ECO:0000256" key="2">
    <source>
        <dbReference type="ARBA" id="ARBA00006307"/>
    </source>
</evidence>
<gene>
    <name evidence="7" type="ORF">NDU88_005865</name>
</gene>
<evidence type="ECO:0000256" key="3">
    <source>
        <dbReference type="ARBA" id="ARBA00022525"/>
    </source>
</evidence>
<comment type="similarity">
    <text evidence="2">Belongs to the parathyroid hormone family.</text>
</comment>
<dbReference type="EMBL" id="JANPWB010000010">
    <property type="protein sequence ID" value="KAJ1139494.1"/>
    <property type="molecule type" value="Genomic_DNA"/>
</dbReference>
<evidence type="ECO:0000313" key="8">
    <source>
        <dbReference type="Proteomes" id="UP001066276"/>
    </source>
</evidence>
<sequence>MPVSHTALQIVTFLWVVVLACYSTSQETENRRAVTEHQFMHDKGKAIQGLKRLIWLHSAMGGVHTASGRDLSGASRWDVNMVKDIPSLDSNGGANPEQTEYLMTHPMARQAQEELRQRLESNKSPLQYEYPQSRWSLQEFSDKLQGKENNRKNPIISQAL</sequence>
<dbReference type="PANTHER" id="PTHR17223:SF0">
    <property type="entry name" value="PARATHYROID HORMONE-RELATED PROTEIN"/>
    <property type="match status" value="1"/>
</dbReference>
<keyword evidence="6" id="KW-1133">Transmembrane helix</keyword>
<comment type="caution">
    <text evidence="7">The sequence shown here is derived from an EMBL/GenBank/DDBJ whole genome shotgun (WGS) entry which is preliminary data.</text>
</comment>
<dbReference type="Pfam" id="PF01279">
    <property type="entry name" value="Parathyroid"/>
    <property type="match status" value="1"/>
</dbReference>
<dbReference type="GO" id="GO:0030282">
    <property type="term" value="P:bone mineralization"/>
    <property type="evidence" value="ECO:0007669"/>
    <property type="project" value="InterPro"/>
</dbReference>
<keyword evidence="8" id="KW-1185">Reference proteome</keyword>
<evidence type="ECO:0000256" key="4">
    <source>
        <dbReference type="ARBA" id="ARBA00022685"/>
    </source>
</evidence>
<evidence type="ECO:0000256" key="6">
    <source>
        <dbReference type="SAM" id="Phobius"/>
    </source>
</evidence>
<evidence type="ECO:0000256" key="1">
    <source>
        <dbReference type="ARBA" id="ARBA00004613"/>
    </source>
</evidence>
<accession>A0AAV7QID8</accession>
<dbReference type="InterPro" id="IPR003626">
    <property type="entry name" value="PTH-rel"/>
</dbReference>
<dbReference type="AlphaFoldDB" id="A0AAV7QID8"/>
<dbReference type="PANTHER" id="PTHR17223">
    <property type="entry name" value="PARATHYROID HORMONE-RELATED"/>
    <property type="match status" value="1"/>
</dbReference>
<dbReference type="Proteomes" id="UP001066276">
    <property type="component" value="Chromosome 6"/>
</dbReference>
<dbReference type="InterPro" id="IPR001415">
    <property type="entry name" value="PTH/PTH-rel"/>
</dbReference>